<comment type="subcellular location">
    <subcellularLocation>
        <location evidence="1">Endoplasmic reticulum membrane</location>
        <topology evidence="1">Multi-pass membrane protein</topology>
    </subcellularLocation>
</comment>
<keyword evidence="3" id="KW-0328">Glycosyltransferase</keyword>
<evidence type="ECO:0000256" key="2">
    <source>
        <dbReference type="ARBA" id="ARBA00004922"/>
    </source>
</evidence>
<sequence>MKRRRIILLLPVVLLVVLTGCFLLIRNKKLYDDEYPHYQQIEVFLKRDLRIVKGLSKLPGYPLAVAALGGLFNLEKLPNLRAVSSGLSLLSIAVFFILVNFIDRQAGIIKTLQYILLPIQFPFLFLLYSEGFSNLAVFLMIYFVLKKKYFLGGILSILAVIIRQTNIIWAAMMLMIGYLLEYGPAINRDFLRKYLSKTFIFVAGFLLFILFVYLNKGVAVRDQAAMPTFQVHAGSVYWTLFLLFILFLPVHLAATGRIARRIARNRLILIPLIIFVITGVITFNNLHPMNTSWEHLRNRILLLYSSDLWKRTAFFIFISYTVLSLSTIKLIKKEYYLLYPFAFLSVFPFWLIESRYSLTAIILFMLFRKSGNRKLEYLILAIFAVFSLIFFKGYLNRDFYL</sequence>
<keyword evidence="5 9" id="KW-0812">Transmembrane</keyword>
<protein>
    <recommendedName>
        <fullName evidence="12">Glycosyltransferase RgtA/B/C/D-like domain-containing protein</fullName>
    </recommendedName>
</protein>
<evidence type="ECO:0000256" key="4">
    <source>
        <dbReference type="ARBA" id="ARBA00022679"/>
    </source>
</evidence>
<keyword evidence="6" id="KW-0256">Endoplasmic reticulum</keyword>
<evidence type="ECO:0008006" key="12">
    <source>
        <dbReference type="Google" id="ProtNLM"/>
    </source>
</evidence>
<comment type="pathway">
    <text evidence="2">Protein modification; protein glycosylation.</text>
</comment>
<evidence type="ECO:0000256" key="1">
    <source>
        <dbReference type="ARBA" id="ARBA00004477"/>
    </source>
</evidence>
<feature type="transmembrane region" description="Helical" evidence="9">
    <location>
        <begin position="149"/>
        <end position="182"/>
    </location>
</feature>
<feature type="transmembrane region" description="Helical" evidence="9">
    <location>
        <begin position="337"/>
        <end position="365"/>
    </location>
</feature>
<evidence type="ECO:0000313" key="11">
    <source>
        <dbReference type="Proteomes" id="UP000177354"/>
    </source>
</evidence>
<organism evidence="10 11">
    <name type="scientific">Candidatus Gottesmanbacteria bacterium RIFCSPHIGHO2_01_FULL_40_15</name>
    <dbReference type="NCBI Taxonomy" id="1798376"/>
    <lineage>
        <taxon>Bacteria</taxon>
        <taxon>Candidatus Gottesmaniibacteriota</taxon>
    </lineage>
</organism>
<dbReference type="PANTHER" id="PTHR12989:SF10">
    <property type="entry name" value="DOL-P-GLC:GLC(2)MAN(9)GLCNAC(2)-PP-DOL ALPHA-1,2-GLUCOSYLTRANSFERASE-RELATED"/>
    <property type="match status" value="1"/>
</dbReference>
<feature type="transmembrane region" description="Helical" evidence="9">
    <location>
        <begin position="308"/>
        <end position="325"/>
    </location>
</feature>
<evidence type="ECO:0000256" key="9">
    <source>
        <dbReference type="SAM" id="Phobius"/>
    </source>
</evidence>
<feature type="transmembrane region" description="Helical" evidence="9">
    <location>
        <begin position="235"/>
        <end position="255"/>
    </location>
</feature>
<evidence type="ECO:0000256" key="6">
    <source>
        <dbReference type="ARBA" id="ARBA00022824"/>
    </source>
</evidence>
<feature type="transmembrane region" description="Helical" evidence="9">
    <location>
        <begin position="194"/>
        <end position="215"/>
    </location>
</feature>
<gene>
    <name evidence="10" type="ORF">A2777_06430</name>
</gene>
<dbReference type="PANTHER" id="PTHR12989">
    <property type="entry name" value="ALPHA-1,2-GLUCOSYLTRANSFERASE ALG10"/>
    <property type="match status" value="1"/>
</dbReference>
<feature type="transmembrane region" description="Helical" evidence="9">
    <location>
        <begin position="82"/>
        <end position="102"/>
    </location>
</feature>
<feature type="transmembrane region" description="Helical" evidence="9">
    <location>
        <begin position="123"/>
        <end position="143"/>
    </location>
</feature>
<dbReference type="AlphaFoldDB" id="A0A1F5Z166"/>
<keyword evidence="7 9" id="KW-1133">Transmembrane helix</keyword>
<accession>A0A1F5Z166</accession>
<dbReference type="PROSITE" id="PS51257">
    <property type="entry name" value="PROKAR_LIPOPROTEIN"/>
    <property type="match status" value="1"/>
</dbReference>
<feature type="transmembrane region" description="Helical" evidence="9">
    <location>
        <begin position="7"/>
        <end position="25"/>
    </location>
</feature>
<dbReference type="EMBL" id="MFJF01000018">
    <property type="protein sequence ID" value="OGG06210.1"/>
    <property type="molecule type" value="Genomic_DNA"/>
</dbReference>
<feature type="transmembrane region" description="Helical" evidence="9">
    <location>
        <begin position="267"/>
        <end position="288"/>
    </location>
</feature>
<reference evidence="10 11" key="1">
    <citation type="journal article" date="2016" name="Nat. Commun.">
        <title>Thousands of microbial genomes shed light on interconnected biogeochemical processes in an aquifer system.</title>
        <authorList>
            <person name="Anantharaman K."/>
            <person name="Brown C.T."/>
            <person name="Hug L.A."/>
            <person name="Sharon I."/>
            <person name="Castelle C.J."/>
            <person name="Probst A.J."/>
            <person name="Thomas B.C."/>
            <person name="Singh A."/>
            <person name="Wilkins M.J."/>
            <person name="Karaoz U."/>
            <person name="Brodie E.L."/>
            <person name="Williams K.H."/>
            <person name="Hubbard S.S."/>
            <person name="Banfield J.F."/>
        </authorList>
    </citation>
    <scope>NUCLEOTIDE SEQUENCE [LARGE SCALE GENOMIC DNA]</scope>
</reference>
<proteinExistence type="predicted"/>
<name>A0A1F5Z166_9BACT</name>
<dbReference type="Pfam" id="PF04922">
    <property type="entry name" value="DIE2_ALG10"/>
    <property type="match status" value="1"/>
</dbReference>
<keyword evidence="8 9" id="KW-0472">Membrane</keyword>
<dbReference type="GO" id="GO:0106073">
    <property type="term" value="F:dolichyl pyrophosphate Glc2Man9GlcNAc2 alpha-1,2-glucosyltransferase activity"/>
    <property type="evidence" value="ECO:0007669"/>
    <property type="project" value="InterPro"/>
</dbReference>
<comment type="caution">
    <text evidence="10">The sequence shown here is derived from an EMBL/GenBank/DDBJ whole genome shotgun (WGS) entry which is preliminary data.</text>
</comment>
<dbReference type="Proteomes" id="UP000177354">
    <property type="component" value="Unassembled WGS sequence"/>
</dbReference>
<evidence type="ECO:0000256" key="5">
    <source>
        <dbReference type="ARBA" id="ARBA00022692"/>
    </source>
</evidence>
<feature type="transmembrane region" description="Helical" evidence="9">
    <location>
        <begin position="377"/>
        <end position="395"/>
    </location>
</feature>
<dbReference type="InterPro" id="IPR016900">
    <property type="entry name" value="Alg10"/>
</dbReference>
<evidence type="ECO:0000256" key="8">
    <source>
        <dbReference type="ARBA" id="ARBA00023136"/>
    </source>
</evidence>
<dbReference type="GO" id="GO:0006488">
    <property type="term" value="P:dolichol-linked oligosaccharide biosynthetic process"/>
    <property type="evidence" value="ECO:0007669"/>
    <property type="project" value="InterPro"/>
</dbReference>
<keyword evidence="4" id="KW-0808">Transferase</keyword>
<evidence type="ECO:0000256" key="3">
    <source>
        <dbReference type="ARBA" id="ARBA00022676"/>
    </source>
</evidence>
<evidence type="ECO:0000256" key="7">
    <source>
        <dbReference type="ARBA" id="ARBA00022989"/>
    </source>
</evidence>
<evidence type="ECO:0000313" key="10">
    <source>
        <dbReference type="EMBL" id="OGG06210.1"/>
    </source>
</evidence>